<protein>
    <submittedName>
        <fullName evidence="5">Phospholipid/cholesterol/gamma-HCH transport system substrate-binding protein</fullName>
    </submittedName>
</protein>
<evidence type="ECO:0000256" key="1">
    <source>
        <dbReference type="SAM" id="Coils"/>
    </source>
</evidence>
<evidence type="ECO:0000313" key="6">
    <source>
        <dbReference type="Proteomes" id="UP000190961"/>
    </source>
</evidence>
<dbReference type="RefSeq" id="WP_079690231.1">
    <property type="nucleotide sequence ID" value="NZ_FUZU01000005.1"/>
</dbReference>
<feature type="compositionally biased region" description="Basic and acidic residues" evidence="2">
    <location>
        <begin position="304"/>
        <end position="319"/>
    </location>
</feature>
<evidence type="ECO:0000256" key="2">
    <source>
        <dbReference type="SAM" id="MobiDB-lite"/>
    </source>
</evidence>
<evidence type="ECO:0000259" key="4">
    <source>
        <dbReference type="Pfam" id="PF02470"/>
    </source>
</evidence>
<feature type="domain" description="Mce/MlaD" evidence="4">
    <location>
        <begin position="36"/>
        <end position="110"/>
    </location>
</feature>
<dbReference type="Proteomes" id="UP000190961">
    <property type="component" value="Unassembled WGS sequence"/>
</dbReference>
<proteinExistence type="predicted"/>
<dbReference type="STRING" id="688867.SAMN05660236_5734"/>
<gene>
    <name evidence="5" type="ORF">SAMN05660236_5734</name>
</gene>
<reference evidence="5 6" key="1">
    <citation type="submission" date="2017-02" db="EMBL/GenBank/DDBJ databases">
        <authorList>
            <person name="Peterson S.W."/>
        </authorList>
    </citation>
    <scope>NUCLEOTIDE SEQUENCE [LARGE SCALE GENOMIC DNA]</scope>
    <source>
        <strain evidence="5 6">DSM 25262</strain>
    </source>
</reference>
<dbReference type="AlphaFoldDB" id="A0A1T5ML66"/>
<dbReference type="PANTHER" id="PTHR33371:SF4">
    <property type="entry name" value="INTERMEMBRANE PHOSPHOLIPID TRANSPORT SYSTEM BINDING PROTEIN MLAD"/>
    <property type="match status" value="1"/>
</dbReference>
<keyword evidence="6" id="KW-1185">Reference proteome</keyword>
<dbReference type="PANTHER" id="PTHR33371">
    <property type="entry name" value="INTERMEMBRANE PHOSPHOLIPID TRANSPORT SYSTEM BINDING PROTEIN MLAD-RELATED"/>
    <property type="match status" value="1"/>
</dbReference>
<accession>A0A1T5ML66</accession>
<feature type="transmembrane region" description="Helical" evidence="3">
    <location>
        <begin position="7"/>
        <end position="27"/>
    </location>
</feature>
<dbReference type="OrthoDB" id="9769132at2"/>
<evidence type="ECO:0000313" key="5">
    <source>
        <dbReference type="EMBL" id="SKC88962.1"/>
    </source>
</evidence>
<feature type="coiled-coil region" evidence="1">
    <location>
        <begin position="230"/>
        <end position="257"/>
    </location>
</feature>
<sequence length="319" mass="35690">MKLSKEFKVGLFMVVAIALLYFGFNFLKGIDFFSSTNKYYAIYHNVDKLTESNQIFLNGYAVGRVSDIQIQQSRDRVIVELDIDSDILLTDSSIAMLNGELLGGRFIQLDVRKGGKPLEPKDTMNSEVAKGIMDFITQNAEPVASNLTTTLKKVNELLENLSGNSKRLDTLFTGLQSTPGLLNKTLVTANTNINDLGANFKTVAHNLNGTLEELKPTIANFHVLSDSLKMMELNGTVKKAQQSLTKLNETLARLNKGDNTMSKLLTEDTLYVNLNKLLQSIDSLAKHFDKNPRHFLSPLGKSSKKIERELTRQRKEDQK</sequence>
<dbReference type="EMBL" id="FUZU01000005">
    <property type="protein sequence ID" value="SKC88962.1"/>
    <property type="molecule type" value="Genomic_DNA"/>
</dbReference>
<feature type="region of interest" description="Disordered" evidence="2">
    <location>
        <begin position="295"/>
        <end position="319"/>
    </location>
</feature>
<name>A0A1T5ML66_9BACT</name>
<dbReference type="Pfam" id="PF02470">
    <property type="entry name" value="MlaD"/>
    <property type="match status" value="1"/>
</dbReference>
<dbReference type="InterPro" id="IPR052336">
    <property type="entry name" value="MlaD_Phospholipid_Transporter"/>
</dbReference>
<keyword evidence="3" id="KW-0472">Membrane</keyword>
<evidence type="ECO:0000256" key="3">
    <source>
        <dbReference type="SAM" id="Phobius"/>
    </source>
</evidence>
<keyword evidence="1" id="KW-0175">Coiled coil</keyword>
<organism evidence="5 6">
    <name type="scientific">Ohtaekwangia koreensis</name>
    <dbReference type="NCBI Taxonomy" id="688867"/>
    <lineage>
        <taxon>Bacteria</taxon>
        <taxon>Pseudomonadati</taxon>
        <taxon>Bacteroidota</taxon>
        <taxon>Cytophagia</taxon>
        <taxon>Cytophagales</taxon>
        <taxon>Fulvivirgaceae</taxon>
        <taxon>Ohtaekwangia</taxon>
    </lineage>
</organism>
<keyword evidence="3" id="KW-0812">Transmembrane</keyword>
<dbReference type="InterPro" id="IPR003399">
    <property type="entry name" value="Mce/MlaD"/>
</dbReference>
<keyword evidence="3" id="KW-1133">Transmembrane helix</keyword>